<gene>
    <name evidence="13" type="ORF">G4V63_04925</name>
</gene>
<protein>
    <submittedName>
        <fullName evidence="13">Energy transducer TonB</fullName>
    </submittedName>
</protein>
<dbReference type="PANTHER" id="PTHR33446">
    <property type="entry name" value="PROTEIN TONB-RELATED"/>
    <property type="match status" value="1"/>
</dbReference>
<reference evidence="13" key="1">
    <citation type="submission" date="2020-02" db="EMBL/GenBank/DDBJ databases">
        <title>Draft genome sequence of Candidatus Afipia apatlaquensis IBT-C3, a potential strain for decolorization of textile dyes.</title>
        <authorList>
            <person name="Sanchez-Reyes A."/>
            <person name="Breton-Deval L."/>
            <person name="Mangelson H."/>
            <person name="Sanchez-Flores A."/>
        </authorList>
    </citation>
    <scope>NUCLEOTIDE SEQUENCE [LARGE SCALE GENOMIC DNA]</scope>
    <source>
        <strain evidence="13">IBT-C3</strain>
    </source>
</reference>
<dbReference type="InterPro" id="IPR037682">
    <property type="entry name" value="TonB_C"/>
</dbReference>
<comment type="similarity">
    <text evidence="2">Belongs to the TonB family.</text>
</comment>
<feature type="compositionally biased region" description="Low complexity" evidence="10">
    <location>
        <begin position="73"/>
        <end position="82"/>
    </location>
</feature>
<dbReference type="Gene3D" id="3.30.1150.10">
    <property type="match status" value="1"/>
</dbReference>
<comment type="subcellular location">
    <subcellularLocation>
        <location evidence="1">Cell inner membrane</location>
        <topology evidence="1">Single-pass membrane protein</topology>
        <orientation evidence="1">Periplasmic side</orientation>
    </subcellularLocation>
</comment>
<feature type="compositionally biased region" description="Basic and acidic residues" evidence="10">
    <location>
        <begin position="115"/>
        <end position="139"/>
    </location>
</feature>
<keyword evidence="4" id="KW-1003">Cell membrane</keyword>
<dbReference type="EMBL" id="JAAMRR010000251">
    <property type="protein sequence ID" value="NGX94585.1"/>
    <property type="molecule type" value="Genomic_DNA"/>
</dbReference>
<evidence type="ECO:0000256" key="9">
    <source>
        <dbReference type="ARBA" id="ARBA00023136"/>
    </source>
</evidence>
<evidence type="ECO:0000256" key="8">
    <source>
        <dbReference type="ARBA" id="ARBA00022989"/>
    </source>
</evidence>
<feature type="transmembrane region" description="Helical" evidence="11">
    <location>
        <begin position="20"/>
        <end position="39"/>
    </location>
</feature>
<comment type="caution">
    <text evidence="13">The sequence shown here is derived from an EMBL/GenBank/DDBJ whole genome shotgun (WGS) entry which is preliminary data.</text>
</comment>
<evidence type="ECO:0000256" key="10">
    <source>
        <dbReference type="SAM" id="MobiDB-lite"/>
    </source>
</evidence>
<feature type="compositionally biased region" description="Low complexity" evidence="10">
    <location>
        <begin position="142"/>
        <end position="156"/>
    </location>
</feature>
<evidence type="ECO:0000256" key="11">
    <source>
        <dbReference type="SAM" id="Phobius"/>
    </source>
</evidence>
<keyword evidence="5" id="KW-0997">Cell inner membrane</keyword>
<dbReference type="Proteomes" id="UP000480266">
    <property type="component" value="Unassembled WGS sequence"/>
</dbReference>
<dbReference type="PANTHER" id="PTHR33446:SF13">
    <property type="entry name" value="TONB PROTEIN"/>
    <property type="match status" value="1"/>
</dbReference>
<evidence type="ECO:0000256" key="2">
    <source>
        <dbReference type="ARBA" id="ARBA00006555"/>
    </source>
</evidence>
<keyword evidence="14" id="KW-1185">Reference proteome</keyword>
<dbReference type="Pfam" id="PF03544">
    <property type="entry name" value="TonB_C"/>
    <property type="match status" value="1"/>
</dbReference>
<evidence type="ECO:0000256" key="3">
    <source>
        <dbReference type="ARBA" id="ARBA00022448"/>
    </source>
</evidence>
<dbReference type="NCBIfam" id="TIGR01352">
    <property type="entry name" value="tonB_Cterm"/>
    <property type="match status" value="1"/>
</dbReference>
<evidence type="ECO:0000256" key="7">
    <source>
        <dbReference type="ARBA" id="ARBA00022927"/>
    </source>
</evidence>
<keyword evidence="3" id="KW-0813">Transport</keyword>
<dbReference type="InterPro" id="IPR051045">
    <property type="entry name" value="TonB-dependent_transducer"/>
</dbReference>
<keyword evidence="9 11" id="KW-0472">Membrane</keyword>
<dbReference type="GO" id="GO:0015031">
    <property type="term" value="P:protein transport"/>
    <property type="evidence" value="ECO:0007669"/>
    <property type="project" value="UniProtKB-KW"/>
</dbReference>
<evidence type="ECO:0000259" key="12">
    <source>
        <dbReference type="PROSITE" id="PS52015"/>
    </source>
</evidence>
<sequence>MNTLALHGPPDISDVRRWGLAAALVVATHAALIAGFVLYTPSMPDAIGTASEPIMLDLESAPQTPDPVQQDIAPGPQMQEAEPPAPEPEKQPDVVEEQIAPTPLQEKAEIVAPPEKPKPKPEPVKQKPKPVVEKPKKPTENPAPQTTATPRAAQAARASYNGILSAHLQRYKQYPSAAKAAGEQGVAMLSFTVSRTGSVLSARLARSSGSAALDAETMAMIRRAQPLPSFPPEIRESSLSFTLPMRFSVH</sequence>
<proteinExistence type="inferred from homology"/>
<name>A0A7C9RD75_9BRAD</name>
<dbReference type="GO" id="GO:0055085">
    <property type="term" value="P:transmembrane transport"/>
    <property type="evidence" value="ECO:0007669"/>
    <property type="project" value="InterPro"/>
</dbReference>
<feature type="region of interest" description="Disordered" evidence="10">
    <location>
        <begin position="59"/>
        <end position="156"/>
    </location>
</feature>
<evidence type="ECO:0000256" key="4">
    <source>
        <dbReference type="ARBA" id="ARBA00022475"/>
    </source>
</evidence>
<evidence type="ECO:0000256" key="6">
    <source>
        <dbReference type="ARBA" id="ARBA00022692"/>
    </source>
</evidence>
<dbReference type="AlphaFoldDB" id="A0A7C9RD75"/>
<keyword evidence="7" id="KW-0653">Protein transport</keyword>
<feature type="domain" description="TonB C-terminal" evidence="12">
    <location>
        <begin position="159"/>
        <end position="250"/>
    </location>
</feature>
<evidence type="ECO:0000256" key="1">
    <source>
        <dbReference type="ARBA" id="ARBA00004383"/>
    </source>
</evidence>
<dbReference type="PROSITE" id="PS52015">
    <property type="entry name" value="TONB_CTD"/>
    <property type="match status" value="1"/>
</dbReference>
<dbReference type="InterPro" id="IPR006260">
    <property type="entry name" value="TonB/TolA_C"/>
</dbReference>
<evidence type="ECO:0000313" key="14">
    <source>
        <dbReference type="Proteomes" id="UP000480266"/>
    </source>
</evidence>
<keyword evidence="8 11" id="KW-1133">Transmembrane helix</keyword>
<dbReference type="GO" id="GO:0005886">
    <property type="term" value="C:plasma membrane"/>
    <property type="evidence" value="ECO:0007669"/>
    <property type="project" value="UniProtKB-SubCell"/>
</dbReference>
<evidence type="ECO:0000313" key="13">
    <source>
        <dbReference type="EMBL" id="NGX94585.1"/>
    </source>
</evidence>
<evidence type="ECO:0000256" key="5">
    <source>
        <dbReference type="ARBA" id="ARBA00022519"/>
    </source>
</evidence>
<keyword evidence="6 11" id="KW-0812">Transmembrane</keyword>
<organism evidence="13 14">
    <name type="scientific">Candidatus Afipia apatlaquensis</name>
    <dbReference type="NCBI Taxonomy" id="2712852"/>
    <lineage>
        <taxon>Bacteria</taxon>
        <taxon>Pseudomonadati</taxon>
        <taxon>Pseudomonadota</taxon>
        <taxon>Alphaproteobacteria</taxon>
        <taxon>Hyphomicrobiales</taxon>
        <taxon>Nitrobacteraceae</taxon>
        <taxon>Afipia</taxon>
    </lineage>
</organism>
<dbReference type="SUPFAM" id="SSF74653">
    <property type="entry name" value="TolA/TonB C-terminal domain"/>
    <property type="match status" value="1"/>
</dbReference>
<accession>A0A7C9RD75</accession>